<dbReference type="AlphaFoldDB" id="A0A540NTD8"/>
<evidence type="ECO:0000313" key="2">
    <source>
        <dbReference type="Proteomes" id="UP000315295"/>
    </source>
</evidence>
<comment type="caution">
    <text evidence="1">The sequence shown here is derived from an EMBL/GenBank/DDBJ whole genome shotgun (WGS) entry which is preliminary data.</text>
</comment>
<keyword evidence="2" id="KW-1185">Reference proteome</keyword>
<name>A0A540NTD8_MALBA</name>
<evidence type="ECO:0000313" key="1">
    <source>
        <dbReference type="EMBL" id="TQE14302.1"/>
    </source>
</evidence>
<reference evidence="1 2" key="1">
    <citation type="journal article" date="2019" name="G3 (Bethesda)">
        <title>Sequencing of a Wild Apple (Malus baccata) Genome Unravels the Differences Between Cultivated and Wild Apple Species Regarding Disease Resistance and Cold Tolerance.</title>
        <authorList>
            <person name="Chen X."/>
        </authorList>
    </citation>
    <scope>NUCLEOTIDE SEQUENCE [LARGE SCALE GENOMIC DNA]</scope>
    <source>
        <strain evidence="2">cv. Shandingzi</strain>
        <tissue evidence="1">Leaves</tissue>
    </source>
</reference>
<gene>
    <name evidence="1" type="ORF">C1H46_000221</name>
</gene>
<dbReference type="EMBL" id="VIEB01000005">
    <property type="protein sequence ID" value="TQE14302.1"/>
    <property type="molecule type" value="Genomic_DNA"/>
</dbReference>
<sequence>MSLDNEEKAISFVTLVDEVSLGDNELMLNVTKEISHRDLSVLYDSLFNVTCIVKLDNVELTKIVHRLNEMALICDDEDERDDLTTSLEAQVQELKISRERLLLQVHMLRANNEMYHEVNLKLSFELIEAMYKVDCLFLDVE</sequence>
<protein>
    <submittedName>
        <fullName evidence="1">Uncharacterized protein</fullName>
    </submittedName>
</protein>
<organism evidence="1 2">
    <name type="scientific">Malus baccata</name>
    <name type="common">Siberian crab apple</name>
    <name type="synonym">Pyrus baccata</name>
    <dbReference type="NCBI Taxonomy" id="106549"/>
    <lineage>
        <taxon>Eukaryota</taxon>
        <taxon>Viridiplantae</taxon>
        <taxon>Streptophyta</taxon>
        <taxon>Embryophyta</taxon>
        <taxon>Tracheophyta</taxon>
        <taxon>Spermatophyta</taxon>
        <taxon>Magnoliopsida</taxon>
        <taxon>eudicotyledons</taxon>
        <taxon>Gunneridae</taxon>
        <taxon>Pentapetalae</taxon>
        <taxon>rosids</taxon>
        <taxon>fabids</taxon>
        <taxon>Rosales</taxon>
        <taxon>Rosaceae</taxon>
        <taxon>Amygdaloideae</taxon>
        <taxon>Maleae</taxon>
        <taxon>Malus</taxon>
    </lineage>
</organism>
<proteinExistence type="predicted"/>
<dbReference type="Proteomes" id="UP000315295">
    <property type="component" value="Unassembled WGS sequence"/>
</dbReference>
<accession>A0A540NTD8</accession>